<keyword evidence="1" id="KW-0645">Protease</keyword>
<dbReference type="Pfam" id="PF18939">
    <property type="entry name" value="DUF5686"/>
    <property type="match status" value="1"/>
</dbReference>
<dbReference type="Proteomes" id="UP000270046">
    <property type="component" value="Chromosome"/>
</dbReference>
<accession>A0A494VP97</accession>
<dbReference type="AlphaFoldDB" id="A0A494VP97"/>
<keyword evidence="2" id="KW-1185">Reference proteome</keyword>
<name>A0A494VP97_9SPHI</name>
<dbReference type="OrthoDB" id="983143at2"/>
<keyword evidence="1" id="KW-0378">Hydrolase</keyword>
<organism evidence="1 2">
    <name type="scientific">Mucilaginibacter celer</name>
    <dbReference type="NCBI Taxonomy" id="2305508"/>
    <lineage>
        <taxon>Bacteria</taxon>
        <taxon>Pseudomonadati</taxon>
        <taxon>Bacteroidota</taxon>
        <taxon>Sphingobacteriia</taxon>
        <taxon>Sphingobacteriales</taxon>
        <taxon>Sphingobacteriaceae</taxon>
        <taxon>Mucilaginibacter</taxon>
    </lineage>
</organism>
<dbReference type="GO" id="GO:0004180">
    <property type="term" value="F:carboxypeptidase activity"/>
    <property type="evidence" value="ECO:0007669"/>
    <property type="project" value="UniProtKB-KW"/>
</dbReference>
<dbReference type="InterPro" id="IPR043741">
    <property type="entry name" value="DUF5686"/>
</dbReference>
<dbReference type="SUPFAM" id="SSF49464">
    <property type="entry name" value="Carboxypeptidase regulatory domain-like"/>
    <property type="match status" value="1"/>
</dbReference>
<dbReference type="KEGG" id="muh:HYN43_010205"/>
<gene>
    <name evidence="1" type="ORF">HYN43_010205</name>
</gene>
<sequence length="882" mass="101050">MIYQLAFIFLNSSNLRAAALRNPDGFRGYYHLKKLIFLFLISLSLNVSAQQNNVAGDKQTQVSGRVTDAVSGAPLPFIRVAFTGSSYSTSTDNHGNYSLTAPGLFSEVSFSSMGYMAERRKINPGQVNNLSVKLRYAETQLKEVKITSGKSKRYRNKGNPAVELIQQVIDRKDQNRMQSSNYLQYDLYERIGLSFFNLSDKFMNGRFFSKYKFMLDSTSKINGQTKISLPAFFSEKLSENYYRKDPSKSIQVLKAQRQTNILKFIDTAGLEIYLNRLYGNNIDIYTNNIFIINRQFLSPIANHSPDFYKFFITDTIKTSPEKLIEISFTPRNTGDILFEGKLYVTMDGSYAVKACELNVNKDININFMRSLKIQQDFKRDSGHYFLFKSNVQADFGLFKDKGMAIFGERTAVFTNYKQNAPQPAAFYEGKDQQTVENPSQNDTAYWALHRPDTLTRRQVAVYANITKLERMPAFKRDTWIASTLTGGYAAVGPVQLGPLGSTYAYDSQEGSRLQIGGRTTPQFNKTVYLEDHIAYGFRDQQVKYNLNTYLSLNQVSPFRYPRNYFKLSYRYDADLPGHSLTVIPEQAALTSFSTGKTDYWLYNKTYTVAYVRDFENHFSFNIAFRNWNQQPAGTLEFRSNNGDNKLIHNLTATELELNMRYAPHEQIIQGTEERHTIRSRFPIFNLQITHGFKDVFNSSYTYNNIDANIYKRFYFSQLGYADITLLGNITTGKVPFPLLNILRANQSIAYDANAYNKMNYLEFVSDHYIGLNYTQAFNGFILNKIPLIRHLKWREFLSVKVLYGGIREENNPLLSKNLYQFPVASNGSNGTFSLGSTPYVEGGVGIGNIFKFLRIDVIKRFNYLDHPAVSPYGVKLGFRPHL</sequence>
<proteinExistence type="predicted"/>
<evidence type="ECO:0000313" key="2">
    <source>
        <dbReference type="Proteomes" id="UP000270046"/>
    </source>
</evidence>
<dbReference type="InterPro" id="IPR008969">
    <property type="entry name" value="CarboxyPept-like_regulatory"/>
</dbReference>
<keyword evidence="1" id="KW-0121">Carboxypeptidase</keyword>
<dbReference type="Gene3D" id="2.60.40.1120">
    <property type="entry name" value="Carboxypeptidase-like, regulatory domain"/>
    <property type="match status" value="1"/>
</dbReference>
<protein>
    <submittedName>
        <fullName evidence="1">Carboxypeptidase-like regulatory domain-containing protein</fullName>
    </submittedName>
</protein>
<dbReference type="EMBL" id="CP032869">
    <property type="protein sequence ID" value="AYL95641.1"/>
    <property type="molecule type" value="Genomic_DNA"/>
</dbReference>
<reference evidence="1 2" key="1">
    <citation type="submission" date="2018-10" db="EMBL/GenBank/DDBJ databases">
        <title>Genome sequencing of Mucilaginibacter sp. HYN0043.</title>
        <authorList>
            <person name="Kim M."/>
            <person name="Yi H."/>
        </authorList>
    </citation>
    <scope>NUCLEOTIDE SEQUENCE [LARGE SCALE GENOMIC DNA]</scope>
    <source>
        <strain evidence="1 2">HYN0043</strain>
    </source>
</reference>
<evidence type="ECO:0000313" key="1">
    <source>
        <dbReference type="EMBL" id="AYL95641.1"/>
    </source>
</evidence>
<dbReference type="Pfam" id="PF13715">
    <property type="entry name" value="CarbopepD_reg_2"/>
    <property type="match status" value="1"/>
</dbReference>